<evidence type="ECO:0000256" key="2">
    <source>
        <dbReference type="ARBA" id="ARBA00022771"/>
    </source>
</evidence>
<evidence type="ECO:0000256" key="3">
    <source>
        <dbReference type="ARBA" id="ARBA00022833"/>
    </source>
</evidence>
<evidence type="ECO:0000256" key="4">
    <source>
        <dbReference type="PROSITE-ProRule" id="PRU00134"/>
    </source>
</evidence>
<evidence type="ECO:0000313" key="6">
    <source>
        <dbReference type="EMBL" id="RDX52806.1"/>
    </source>
</evidence>
<gene>
    <name evidence="6" type="ORF">OH76DRAFT_1470287</name>
</gene>
<proteinExistence type="predicted"/>
<dbReference type="AlphaFoldDB" id="A0A371DJW1"/>
<keyword evidence="7" id="KW-1185">Reference proteome</keyword>
<name>A0A371DJW1_9APHY</name>
<evidence type="ECO:0000313" key="7">
    <source>
        <dbReference type="Proteomes" id="UP000256964"/>
    </source>
</evidence>
<accession>A0A371DJW1</accession>
<dbReference type="InterPro" id="IPR002893">
    <property type="entry name" value="Znf_MYND"/>
</dbReference>
<keyword evidence="1" id="KW-0479">Metal-binding</keyword>
<protein>
    <recommendedName>
        <fullName evidence="5">MYND-type domain-containing protein</fullName>
    </recommendedName>
</protein>
<reference evidence="6 7" key="1">
    <citation type="journal article" date="2018" name="Biotechnol. Biofuels">
        <title>Integrative visual omics of the white-rot fungus Polyporus brumalis exposes the biotechnological potential of its oxidative enzymes for delignifying raw plant biomass.</title>
        <authorList>
            <person name="Miyauchi S."/>
            <person name="Rancon A."/>
            <person name="Drula E."/>
            <person name="Hage H."/>
            <person name="Chaduli D."/>
            <person name="Favel A."/>
            <person name="Grisel S."/>
            <person name="Henrissat B."/>
            <person name="Herpoel-Gimbert I."/>
            <person name="Ruiz-Duenas F.J."/>
            <person name="Chevret D."/>
            <person name="Hainaut M."/>
            <person name="Lin J."/>
            <person name="Wang M."/>
            <person name="Pangilinan J."/>
            <person name="Lipzen A."/>
            <person name="Lesage-Meessen L."/>
            <person name="Navarro D."/>
            <person name="Riley R."/>
            <person name="Grigoriev I.V."/>
            <person name="Zhou S."/>
            <person name="Raouche S."/>
            <person name="Rosso M.N."/>
        </authorList>
    </citation>
    <scope>NUCLEOTIDE SEQUENCE [LARGE SCALE GENOMIC DNA]</scope>
    <source>
        <strain evidence="6 7">BRFM 1820</strain>
    </source>
</reference>
<dbReference type="GO" id="GO:0008270">
    <property type="term" value="F:zinc ion binding"/>
    <property type="evidence" value="ECO:0007669"/>
    <property type="project" value="UniProtKB-KW"/>
</dbReference>
<dbReference type="Proteomes" id="UP000256964">
    <property type="component" value="Unassembled WGS sequence"/>
</dbReference>
<evidence type="ECO:0000259" key="5">
    <source>
        <dbReference type="PROSITE" id="PS50865"/>
    </source>
</evidence>
<evidence type="ECO:0000256" key="1">
    <source>
        <dbReference type="ARBA" id="ARBA00022723"/>
    </source>
</evidence>
<dbReference type="OrthoDB" id="5976465at2759"/>
<keyword evidence="2 4" id="KW-0863">Zinc-finger</keyword>
<dbReference type="Pfam" id="PF01753">
    <property type="entry name" value="zf-MYND"/>
    <property type="match status" value="1"/>
</dbReference>
<sequence>MNHAAPYKNCSTMNTASELKAVTRALRKCSYCGFAPTDTHKLRKCRGCLAAPTYCSKDCQRADWRIHKPSCRALSKQPGFADMSLDTSAHTLGYPNPDELLKSVSAFIASHDWALRTAIRAYAVLTHGVGLDDHPRDQILLCRLARAPSTNAGKERNPAQGFKFVELRYCHIESWVHGGLGGAEDPRLKEAFERGLQVADEQHRSRAHEDGCKHYLGMRVAAFTIDGVSAAPVQFIPLYHIDPDIAPPPVRGDVRVALEDLLEFCTRSISGGQFVLRRLFAPSREIGPWVAVPGRYVRMQQNWVWEPIFDDWEDYESGRVEYPALSVALVGLRTPPALSMFLFRSLWIHLC</sequence>
<feature type="domain" description="MYND-type" evidence="5">
    <location>
        <begin position="29"/>
        <end position="71"/>
    </location>
</feature>
<keyword evidence="3" id="KW-0862">Zinc</keyword>
<dbReference type="Gene3D" id="6.10.140.2220">
    <property type="match status" value="1"/>
</dbReference>
<dbReference type="PROSITE" id="PS50865">
    <property type="entry name" value="ZF_MYND_2"/>
    <property type="match status" value="1"/>
</dbReference>
<dbReference type="SUPFAM" id="SSF144232">
    <property type="entry name" value="HIT/MYND zinc finger-like"/>
    <property type="match status" value="1"/>
</dbReference>
<dbReference type="STRING" id="139420.A0A371DJW1"/>
<dbReference type="EMBL" id="KZ857389">
    <property type="protein sequence ID" value="RDX52806.1"/>
    <property type="molecule type" value="Genomic_DNA"/>
</dbReference>
<organism evidence="6 7">
    <name type="scientific">Lentinus brumalis</name>
    <dbReference type="NCBI Taxonomy" id="2498619"/>
    <lineage>
        <taxon>Eukaryota</taxon>
        <taxon>Fungi</taxon>
        <taxon>Dikarya</taxon>
        <taxon>Basidiomycota</taxon>
        <taxon>Agaricomycotina</taxon>
        <taxon>Agaricomycetes</taxon>
        <taxon>Polyporales</taxon>
        <taxon>Polyporaceae</taxon>
        <taxon>Lentinus</taxon>
    </lineage>
</organism>